<comment type="cofactor">
    <cofactor evidence="1">
        <name>FMN</name>
        <dbReference type="ChEBI" id="CHEBI:58210"/>
    </cofactor>
</comment>
<dbReference type="STRING" id="642780.SAMN04488570_2361"/>
<organism evidence="6 7">
    <name type="scientific">Nocardioides scoriae</name>
    <dbReference type="NCBI Taxonomy" id="642780"/>
    <lineage>
        <taxon>Bacteria</taxon>
        <taxon>Bacillati</taxon>
        <taxon>Actinomycetota</taxon>
        <taxon>Actinomycetes</taxon>
        <taxon>Propionibacteriales</taxon>
        <taxon>Nocardioidaceae</taxon>
        <taxon>Nocardioides</taxon>
    </lineage>
</organism>
<dbReference type="PANTHER" id="PTHR33798">
    <property type="entry name" value="FLAVOPROTEIN OXYGENASE"/>
    <property type="match status" value="1"/>
</dbReference>
<evidence type="ECO:0000256" key="3">
    <source>
        <dbReference type="ARBA" id="ARBA00022643"/>
    </source>
</evidence>
<accession>A0A1H1TXI9</accession>
<evidence type="ECO:0000256" key="2">
    <source>
        <dbReference type="ARBA" id="ARBA00022630"/>
    </source>
</evidence>
<name>A0A1H1TXI9_9ACTN</name>
<dbReference type="EMBL" id="LT629757">
    <property type="protein sequence ID" value="SDS64940.1"/>
    <property type="molecule type" value="Genomic_DNA"/>
</dbReference>
<keyword evidence="3" id="KW-0288">FMN</keyword>
<dbReference type="InterPro" id="IPR012349">
    <property type="entry name" value="Split_barrel_FMN-bd"/>
</dbReference>
<dbReference type="GO" id="GO:0010181">
    <property type="term" value="F:FMN binding"/>
    <property type="evidence" value="ECO:0007669"/>
    <property type="project" value="InterPro"/>
</dbReference>
<gene>
    <name evidence="6" type="ORF">SAMN04488570_2361</name>
</gene>
<keyword evidence="7" id="KW-1185">Reference proteome</keyword>
<evidence type="ECO:0000256" key="4">
    <source>
        <dbReference type="ARBA" id="ARBA00038054"/>
    </source>
</evidence>
<dbReference type="AlphaFoldDB" id="A0A1H1TXI9"/>
<dbReference type="Pfam" id="PF01613">
    <property type="entry name" value="Flavin_Reduct"/>
    <property type="match status" value="1"/>
</dbReference>
<evidence type="ECO:0000313" key="7">
    <source>
        <dbReference type="Proteomes" id="UP000198859"/>
    </source>
</evidence>
<protein>
    <submittedName>
        <fullName evidence="6">NADH-FMN oxidoreductase RutF, flavin reductase (DIM6/NTAB) family</fullName>
    </submittedName>
</protein>
<dbReference type="InterPro" id="IPR002563">
    <property type="entry name" value="Flavin_Rdtase-like_dom"/>
</dbReference>
<feature type="domain" description="Flavin reductase like" evidence="5">
    <location>
        <begin position="23"/>
        <end position="178"/>
    </location>
</feature>
<sequence length="203" mass="22331">MTDDRTVFDPSDEDVNAYKLLNSLVVPRPIAWVTTVDEQGRGNLAPHSFFTVASGRPPVVLFSSLGHKDTVTNIEQTGEFVVSVTSEELFEQVNASSAPFEHGDDEARALGIATELSATVRPERVAASPASIECRLERIVEVGHAFVVFGLVTAITVRTSALEDGVHPMFEHLRPVSRLGRDEWGRPPEVFRLTRPEKPEDVL</sequence>
<evidence type="ECO:0000256" key="1">
    <source>
        <dbReference type="ARBA" id="ARBA00001917"/>
    </source>
</evidence>
<dbReference type="SUPFAM" id="SSF50475">
    <property type="entry name" value="FMN-binding split barrel"/>
    <property type="match status" value="1"/>
</dbReference>
<evidence type="ECO:0000259" key="5">
    <source>
        <dbReference type="SMART" id="SM00903"/>
    </source>
</evidence>
<dbReference type="PANTHER" id="PTHR33798:SF5">
    <property type="entry name" value="FLAVIN REDUCTASE LIKE DOMAIN-CONTAINING PROTEIN"/>
    <property type="match status" value="1"/>
</dbReference>
<keyword evidence="2" id="KW-0285">Flavoprotein</keyword>
<reference evidence="7" key="1">
    <citation type="submission" date="2016-10" db="EMBL/GenBank/DDBJ databases">
        <authorList>
            <person name="Varghese N."/>
            <person name="Submissions S."/>
        </authorList>
    </citation>
    <scope>NUCLEOTIDE SEQUENCE [LARGE SCALE GENOMIC DNA]</scope>
    <source>
        <strain evidence="7">DSM 22127</strain>
    </source>
</reference>
<dbReference type="Gene3D" id="2.30.110.10">
    <property type="entry name" value="Electron Transport, Fmn-binding Protein, Chain A"/>
    <property type="match status" value="1"/>
</dbReference>
<dbReference type="GO" id="GO:0016646">
    <property type="term" value="F:oxidoreductase activity, acting on the CH-NH group of donors, NAD or NADP as acceptor"/>
    <property type="evidence" value="ECO:0007669"/>
    <property type="project" value="UniProtKB-ARBA"/>
</dbReference>
<dbReference type="RefSeq" id="WP_091729847.1">
    <property type="nucleotide sequence ID" value="NZ_LT629757.1"/>
</dbReference>
<proteinExistence type="inferred from homology"/>
<dbReference type="Proteomes" id="UP000198859">
    <property type="component" value="Chromosome I"/>
</dbReference>
<evidence type="ECO:0000313" key="6">
    <source>
        <dbReference type="EMBL" id="SDS64940.1"/>
    </source>
</evidence>
<dbReference type="OrthoDB" id="9794638at2"/>
<dbReference type="SMART" id="SM00903">
    <property type="entry name" value="Flavin_Reduct"/>
    <property type="match status" value="1"/>
</dbReference>
<comment type="similarity">
    <text evidence="4">Belongs to the flavoredoxin family.</text>
</comment>